<feature type="domain" description="RES" evidence="1">
    <location>
        <begin position="164"/>
        <end position="328"/>
    </location>
</feature>
<sequence length="410" mass="45232">MVAELCEKVIDTFFEESSNTMAVIHFGRTPAGSDLQTTISELTGIPQDAVEVVVEHLSELWYDEGSGQSRYGDDDPWFVLKPSMAEPLGFSWREMEDSLRSEVRYFNPKALALLDMIFGEITNDQDQEGRSVVLEAGPGTSLKTLYRGRVFQTEDALIAALRWPERFLGSPAVGVGAAGRMNGQGQPAFYGATHPEICIAEVRPPVGSLIALAAFDVIRPLRLLDLRRLATVELRPNASLFDPDTLLAAQRRDFLRTLGDRLSAPVVPEQQDRDYLVTQAVADYLAAHATLNVDGIIYPSAQSRIPGELPAGDNVVLFRKACDVSNSDGDGNTAEISLWEYEEDGPGRRFRPSIHFISRAAMWPSQREVQPALSLVQDSIVIHDISAVRYFSKPHTVDGVASINDRHYGS</sequence>
<dbReference type="EMBL" id="JAOCEK010000003">
    <property type="protein sequence ID" value="MDH1333922.1"/>
    <property type="molecule type" value="Genomic_DNA"/>
</dbReference>
<evidence type="ECO:0000313" key="2">
    <source>
        <dbReference type="EMBL" id="MDH1333922.1"/>
    </source>
</evidence>
<dbReference type="AlphaFoldDB" id="A0AA42PYD6"/>
<dbReference type="Proteomes" id="UP001161065">
    <property type="component" value="Unassembled WGS sequence"/>
</dbReference>
<dbReference type="InterPro" id="IPR014914">
    <property type="entry name" value="RES_dom"/>
</dbReference>
<proteinExistence type="predicted"/>
<dbReference type="Pfam" id="PF08808">
    <property type="entry name" value="RES"/>
    <property type="match status" value="1"/>
</dbReference>
<evidence type="ECO:0000259" key="1">
    <source>
        <dbReference type="SMART" id="SM00953"/>
    </source>
</evidence>
<organism evidence="2 3">
    <name type="scientific">Comamonas thiooxydans</name>
    <dbReference type="NCBI Taxonomy" id="363952"/>
    <lineage>
        <taxon>Bacteria</taxon>
        <taxon>Pseudomonadati</taxon>
        <taxon>Pseudomonadota</taxon>
        <taxon>Betaproteobacteria</taxon>
        <taxon>Burkholderiales</taxon>
        <taxon>Comamonadaceae</taxon>
        <taxon>Comamonas</taxon>
    </lineage>
</organism>
<comment type="caution">
    <text evidence="2">The sequence shown here is derived from an EMBL/GenBank/DDBJ whole genome shotgun (WGS) entry which is preliminary data.</text>
</comment>
<reference evidence="2" key="1">
    <citation type="submission" date="2022-09" db="EMBL/GenBank/DDBJ databases">
        <title>Intensive care unit water sources are persistently colonized with multi-drug resistant bacteria and are the site of extensive horizontal gene transfer of antibiotic resistance genes.</title>
        <authorList>
            <person name="Diorio-Toth L."/>
        </authorList>
    </citation>
    <scope>NUCLEOTIDE SEQUENCE</scope>
    <source>
        <strain evidence="2">GD03832</strain>
    </source>
</reference>
<dbReference type="RefSeq" id="WP_280007609.1">
    <property type="nucleotide sequence ID" value="NZ_JAOCAU010000025.1"/>
</dbReference>
<name>A0AA42PYD6_9BURK</name>
<dbReference type="SMART" id="SM00953">
    <property type="entry name" value="RES"/>
    <property type="match status" value="1"/>
</dbReference>
<evidence type="ECO:0000313" key="3">
    <source>
        <dbReference type="Proteomes" id="UP001161065"/>
    </source>
</evidence>
<gene>
    <name evidence="2" type="ORF">N5D63_07150</name>
</gene>
<protein>
    <submittedName>
        <fullName evidence="2">RES family NAD+ phosphorylase</fullName>
    </submittedName>
</protein>
<accession>A0AA42PYD6</accession>